<keyword evidence="10" id="KW-1133">Transmembrane helix</keyword>
<keyword evidence="4 8" id="KW-0479">Metal-binding</keyword>
<dbReference type="GO" id="GO:0005506">
    <property type="term" value="F:iron ion binding"/>
    <property type="evidence" value="ECO:0007669"/>
    <property type="project" value="InterPro"/>
</dbReference>
<organism evidence="12 13">
    <name type="scientific">Folsomia candida</name>
    <name type="common">Springtail</name>
    <dbReference type="NCBI Taxonomy" id="158441"/>
    <lineage>
        <taxon>Eukaryota</taxon>
        <taxon>Metazoa</taxon>
        <taxon>Ecdysozoa</taxon>
        <taxon>Arthropoda</taxon>
        <taxon>Hexapoda</taxon>
        <taxon>Collembola</taxon>
        <taxon>Entomobryomorpha</taxon>
        <taxon>Isotomoidea</taxon>
        <taxon>Isotomidae</taxon>
        <taxon>Proisotominae</taxon>
        <taxon>Folsomia</taxon>
    </lineage>
</organism>
<keyword evidence="13" id="KW-1185">Reference proteome</keyword>
<evidence type="ECO:0000313" key="12">
    <source>
        <dbReference type="EMBL" id="OXA37578.1"/>
    </source>
</evidence>
<dbReference type="InterPro" id="IPR050196">
    <property type="entry name" value="Cytochrome_P450_Monoox"/>
</dbReference>
<dbReference type="InterPro" id="IPR036396">
    <property type="entry name" value="Cyt_P450_sf"/>
</dbReference>
<dbReference type="SUPFAM" id="SSF48264">
    <property type="entry name" value="Cytochrome P450"/>
    <property type="match status" value="1"/>
</dbReference>
<evidence type="ECO:0000256" key="3">
    <source>
        <dbReference type="ARBA" id="ARBA00022617"/>
    </source>
</evidence>
<evidence type="ECO:0000256" key="7">
    <source>
        <dbReference type="ARBA" id="ARBA00023033"/>
    </source>
</evidence>
<evidence type="ECO:0000256" key="6">
    <source>
        <dbReference type="ARBA" id="ARBA00023004"/>
    </source>
</evidence>
<evidence type="ECO:0000313" key="13">
    <source>
        <dbReference type="Proteomes" id="UP000198287"/>
    </source>
</evidence>
<name>A0A226CYH0_FOLCA</name>
<dbReference type="Pfam" id="PF00067">
    <property type="entry name" value="p450"/>
    <property type="match status" value="1"/>
</dbReference>
<keyword evidence="3 8" id="KW-0349">Heme</keyword>
<feature type="binding site" description="axial binding residue" evidence="8">
    <location>
        <position position="474"/>
    </location>
    <ligand>
        <name>heme</name>
        <dbReference type="ChEBI" id="CHEBI:30413"/>
    </ligand>
    <ligandPart>
        <name>Fe</name>
        <dbReference type="ChEBI" id="CHEBI:18248"/>
    </ligandPart>
</feature>
<gene>
    <name evidence="12" type="ORF">Fcan01_27690</name>
</gene>
<evidence type="ECO:0000256" key="1">
    <source>
        <dbReference type="ARBA" id="ARBA00001971"/>
    </source>
</evidence>
<keyword evidence="7 9" id="KW-0503">Monooxygenase</keyword>
<dbReference type="PANTHER" id="PTHR24291">
    <property type="entry name" value="CYTOCHROME P450 FAMILY 4"/>
    <property type="match status" value="1"/>
</dbReference>
<dbReference type="Gene3D" id="1.10.630.10">
    <property type="entry name" value="Cytochrome P450"/>
    <property type="match status" value="1"/>
</dbReference>
<dbReference type="GO" id="GO:0004497">
    <property type="term" value="F:monooxygenase activity"/>
    <property type="evidence" value="ECO:0007669"/>
    <property type="project" value="UniProtKB-KW"/>
</dbReference>
<dbReference type="InterPro" id="IPR002401">
    <property type="entry name" value="Cyt_P450_E_grp-I"/>
</dbReference>
<dbReference type="EMBL" id="LNIX01000055">
    <property type="protein sequence ID" value="OXA37578.1"/>
    <property type="molecule type" value="Genomic_DNA"/>
</dbReference>
<dbReference type="Proteomes" id="UP000198287">
    <property type="component" value="Unassembled WGS sequence"/>
</dbReference>
<dbReference type="CDD" id="cd20628">
    <property type="entry name" value="CYP4"/>
    <property type="match status" value="1"/>
</dbReference>
<dbReference type="AlphaFoldDB" id="A0A226CYH0"/>
<evidence type="ECO:0000256" key="9">
    <source>
        <dbReference type="RuleBase" id="RU000461"/>
    </source>
</evidence>
<feature type="signal peptide" evidence="11">
    <location>
        <begin position="1"/>
        <end position="23"/>
    </location>
</feature>
<comment type="similarity">
    <text evidence="2 9">Belongs to the cytochrome P450 family.</text>
</comment>
<accession>A0A226CYH0</accession>
<comment type="caution">
    <text evidence="12">The sequence shown here is derived from an EMBL/GenBank/DDBJ whole genome shotgun (WGS) entry which is preliminary data.</text>
</comment>
<keyword evidence="11" id="KW-0732">Signal</keyword>
<dbReference type="PANTHER" id="PTHR24291:SF201">
    <property type="entry name" value="CYTOCHROME P450, FAMILY 4, SUBFAMILY B, POLYPEPTIDE 7"/>
    <property type="match status" value="1"/>
</dbReference>
<evidence type="ECO:0000256" key="5">
    <source>
        <dbReference type="ARBA" id="ARBA00023002"/>
    </source>
</evidence>
<evidence type="ECO:0000256" key="11">
    <source>
        <dbReference type="SAM" id="SignalP"/>
    </source>
</evidence>
<reference evidence="12 13" key="1">
    <citation type="submission" date="2015-12" db="EMBL/GenBank/DDBJ databases">
        <title>The genome of Folsomia candida.</title>
        <authorList>
            <person name="Faddeeva A."/>
            <person name="Derks M.F."/>
            <person name="Anvar Y."/>
            <person name="Smit S."/>
            <person name="Van Straalen N."/>
            <person name="Roelofs D."/>
        </authorList>
    </citation>
    <scope>NUCLEOTIDE SEQUENCE [LARGE SCALE GENOMIC DNA]</scope>
    <source>
        <strain evidence="12 13">VU population</strain>
        <tissue evidence="12">Whole body</tissue>
    </source>
</reference>
<dbReference type="InterPro" id="IPR001128">
    <property type="entry name" value="Cyt_P450"/>
</dbReference>
<feature type="chain" id="PRO_5013098803" evidence="11">
    <location>
        <begin position="24"/>
        <end position="528"/>
    </location>
</feature>
<keyword evidence="5 9" id="KW-0560">Oxidoreductase</keyword>
<evidence type="ECO:0000256" key="8">
    <source>
        <dbReference type="PIRSR" id="PIRSR602401-1"/>
    </source>
</evidence>
<keyword evidence="10" id="KW-0812">Transmembrane</keyword>
<evidence type="ECO:0000256" key="4">
    <source>
        <dbReference type="ARBA" id="ARBA00022723"/>
    </source>
</evidence>
<evidence type="ECO:0000256" key="2">
    <source>
        <dbReference type="ARBA" id="ARBA00010617"/>
    </source>
</evidence>
<dbReference type="OMA" id="NQVNTIM"/>
<dbReference type="OrthoDB" id="1470350at2759"/>
<dbReference type="PRINTS" id="PR00463">
    <property type="entry name" value="EP450I"/>
</dbReference>
<dbReference type="PROSITE" id="PS00086">
    <property type="entry name" value="CYTOCHROME_P450"/>
    <property type="match status" value="1"/>
</dbReference>
<keyword evidence="10" id="KW-0472">Membrane</keyword>
<dbReference type="GO" id="GO:0016705">
    <property type="term" value="F:oxidoreductase activity, acting on paired donors, with incorporation or reduction of molecular oxygen"/>
    <property type="evidence" value="ECO:0007669"/>
    <property type="project" value="InterPro"/>
</dbReference>
<sequence length="528" mass="60298">MFRKKWAIVLLAFFVLMVDSSYAKSEIKNNSVSDVRQSKNAASIWEDLWKWKFSIGLAIFLIVSTWSYASMTFSKQAVMLQKFPSVWKFPFIGSVPFLVHRPEALPFALSRAIETFGRRFVLWIGSKPYVMIVDAEGTQKILSSTKYIEKGLDYKKVKWLLGEGLVTSNGHVWREDRKLLSPAFKYQSFDGFLAHFNNHSKILTEILRDKLTPGKGQDLHPFLCGATMDFITESALGQSSNYQRDISGKFFTSVKIPDKLMAKSSTFLNHFKILGIHLKDLDGRLVQQLINKRKAILAQSEEEIEADGKTRPFIDSIIKTKSNKDITAHILTIFGAGFETTASGMNHTLFLLAENEECQRKVHEELDAVLKTGGDITFADLAELKYLEMCIKESLRVLPPVPMIMRHATEDIPLDNSQIIPKGCEMVFIIREIHRDPQYFPNPDQFDPNRFLPEACVNRNQYAFIPFSAGPRNCLGMKYAMIQMKTCLAHILRNFRVSTTQKRKDMKIVYGMVLEAMPHIEVTISPRN</sequence>
<comment type="cofactor">
    <cofactor evidence="1 8">
        <name>heme</name>
        <dbReference type="ChEBI" id="CHEBI:30413"/>
    </cofactor>
</comment>
<protein>
    <submittedName>
        <fullName evidence="12">Cytochrome P450 4C1</fullName>
    </submittedName>
</protein>
<proteinExistence type="inferred from homology"/>
<dbReference type="GO" id="GO:0020037">
    <property type="term" value="F:heme binding"/>
    <property type="evidence" value="ECO:0007669"/>
    <property type="project" value="InterPro"/>
</dbReference>
<feature type="transmembrane region" description="Helical" evidence="10">
    <location>
        <begin position="53"/>
        <end position="73"/>
    </location>
</feature>
<dbReference type="PRINTS" id="PR00385">
    <property type="entry name" value="P450"/>
</dbReference>
<keyword evidence="6 8" id="KW-0408">Iron</keyword>
<evidence type="ECO:0000256" key="10">
    <source>
        <dbReference type="SAM" id="Phobius"/>
    </source>
</evidence>
<dbReference type="InterPro" id="IPR017972">
    <property type="entry name" value="Cyt_P450_CS"/>
</dbReference>